<dbReference type="InterPro" id="IPR011990">
    <property type="entry name" value="TPR-like_helical_dom_sf"/>
</dbReference>
<evidence type="ECO:0000313" key="3">
    <source>
        <dbReference type="Proteomes" id="UP000225379"/>
    </source>
</evidence>
<reference evidence="3" key="1">
    <citation type="submission" date="2017-10" db="EMBL/GenBank/DDBJ databases">
        <authorList>
            <person name="Kravchenko I.K."/>
            <person name="Grouzdev D.S."/>
        </authorList>
    </citation>
    <scope>NUCLEOTIDE SEQUENCE [LARGE SCALE GENOMIC DNA]</scope>
    <source>
        <strain evidence="3">B2</strain>
    </source>
</reference>
<organism evidence="2 3">
    <name type="scientific">Azospirillum palustre</name>
    <dbReference type="NCBI Taxonomy" id="2044885"/>
    <lineage>
        <taxon>Bacteria</taxon>
        <taxon>Pseudomonadati</taxon>
        <taxon>Pseudomonadota</taxon>
        <taxon>Alphaproteobacteria</taxon>
        <taxon>Rhodospirillales</taxon>
        <taxon>Azospirillaceae</taxon>
        <taxon>Azospirillum</taxon>
    </lineage>
</organism>
<feature type="region of interest" description="Disordered" evidence="1">
    <location>
        <begin position="281"/>
        <end position="304"/>
    </location>
</feature>
<dbReference type="PIRSF" id="PIRSF029288">
    <property type="entry name" value="SciE_ImpE"/>
    <property type="match status" value="1"/>
</dbReference>
<dbReference type="SUPFAM" id="SSF144059">
    <property type="entry name" value="ImpE-like"/>
    <property type="match status" value="1"/>
</dbReference>
<comment type="caution">
    <text evidence="2">The sequence shown here is derived from an EMBL/GenBank/DDBJ whole genome shotgun (WGS) entry which is preliminary data.</text>
</comment>
<dbReference type="Pfam" id="PF07024">
    <property type="entry name" value="ImpE"/>
    <property type="match status" value="1"/>
</dbReference>
<evidence type="ECO:0000256" key="1">
    <source>
        <dbReference type="SAM" id="MobiDB-lite"/>
    </source>
</evidence>
<proteinExistence type="predicted"/>
<gene>
    <name evidence="2" type="ORF">CRT60_08905</name>
</gene>
<dbReference type="EMBL" id="PDKW01000039">
    <property type="protein sequence ID" value="PGH58064.1"/>
    <property type="molecule type" value="Genomic_DNA"/>
</dbReference>
<dbReference type="InterPro" id="IPR009211">
    <property type="entry name" value="TagJ"/>
</dbReference>
<keyword evidence="3" id="KW-1185">Reference proteome</keyword>
<dbReference type="Gene3D" id="1.25.40.10">
    <property type="entry name" value="Tetratricopeptide repeat domain"/>
    <property type="match status" value="1"/>
</dbReference>
<dbReference type="Proteomes" id="UP000225379">
    <property type="component" value="Unassembled WGS sequence"/>
</dbReference>
<name>A0A2B8B9S7_9PROT</name>
<dbReference type="OrthoDB" id="5416084at2"/>
<sequence length="304" mass="32770">MEPGADVRQSLKDGDLAKALEQAKTLVRKDPASAKPRILLFQLFAICGDWDRSLNQLAVAGDMTAETALMVGTYREALPCEPLRARIFAGRETPIVLGKPENWIALLIEALRLDGLGKTEEAAALRVKALDEAPATAGTIDGTPFSWIADGDQRLGPVLEAVVKDRYCWIPLHRIRSIDVEPPTDLRDLVWTAVTLTLANGGEIVALVPTRYPGSAESADPLLRLARRTDWVETPGGLYTGLGQRMLATEAGEHALMDVRRIDLAVDLAIDLPIDRAIGSDATGPMAAEDGGDAMADMPEDHHG</sequence>
<feature type="compositionally biased region" description="Low complexity" evidence="1">
    <location>
        <begin position="284"/>
        <end position="297"/>
    </location>
</feature>
<protein>
    <submittedName>
        <fullName evidence="2">Virulence protein SciE type</fullName>
    </submittedName>
</protein>
<evidence type="ECO:0000313" key="2">
    <source>
        <dbReference type="EMBL" id="PGH58064.1"/>
    </source>
</evidence>
<dbReference type="RefSeq" id="WP_098736049.1">
    <property type="nucleotide sequence ID" value="NZ_PDKW01000039.1"/>
</dbReference>
<dbReference type="AlphaFoldDB" id="A0A2B8B9S7"/>
<accession>A0A2B8B9S7</accession>